<evidence type="ECO:0008006" key="3">
    <source>
        <dbReference type="Google" id="ProtNLM"/>
    </source>
</evidence>
<evidence type="ECO:0000313" key="1">
    <source>
        <dbReference type="EMBL" id="TSE19857.1"/>
    </source>
</evidence>
<accession>A0A554W8F8</accession>
<organism evidence="1 2">
    <name type="scientific">Tepidimonas alkaliphilus</name>
    <dbReference type="NCBI Taxonomy" id="2588942"/>
    <lineage>
        <taxon>Bacteria</taxon>
        <taxon>Pseudomonadati</taxon>
        <taxon>Pseudomonadota</taxon>
        <taxon>Betaproteobacteria</taxon>
        <taxon>Burkholderiales</taxon>
        <taxon>Tepidimonas</taxon>
    </lineage>
</organism>
<evidence type="ECO:0000313" key="2">
    <source>
        <dbReference type="Proteomes" id="UP000315736"/>
    </source>
</evidence>
<keyword evidence="2" id="KW-1185">Reference proteome</keyword>
<sequence>MGTPQAASIDKPHASRVECVNAQLRRRGLLRFNVCGLLKAQAVLLWHALAHNLQRMLSLQAAAATTAAAAG</sequence>
<gene>
    <name evidence="1" type="ORF">Talka_01205</name>
</gene>
<proteinExistence type="predicted"/>
<dbReference type="AlphaFoldDB" id="A0A554W8F8"/>
<protein>
    <recommendedName>
        <fullName evidence="3">Transposase DDE domain-containing protein</fullName>
    </recommendedName>
</protein>
<name>A0A554W8F8_9BURK</name>
<dbReference type="EMBL" id="VJNB01000005">
    <property type="protein sequence ID" value="TSE19857.1"/>
    <property type="molecule type" value="Genomic_DNA"/>
</dbReference>
<dbReference type="Proteomes" id="UP000315736">
    <property type="component" value="Unassembled WGS sequence"/>
</dbReference>
<comment type="caution">
    <text evidence="1">The sequence shown here is derived from an EMBL/GenBank/DDBJ whole genome shotgun (WGS) entry which is preliminary data.</text>
</comment>
<reference evidence="1 2" key="1">
    <citation type="submission" date="2019-07" db="EMBL/GenBank/DDBJ databases">
        <title>Tepidimonas alkaliphilus YIM 72238 draft genome.</title>
        <authorList>
            <person name="Da Costa M.S."/>
            <person name="Froufe H.J.C."/>
            <person name="Egas C."/>
            <person name="Albuquerque L."/>
        </authorList>
    </citation>
    <scope>NUCLEOTIDE SEQUENCE [LARGE SCALE GENOMIC DNA]</scope>
    <source>
        <strain evidence="1 2">YIM 72238</strain>
    </source>
</reference>